<dbReference type="EMBL" id="CAJOBA010011859">
    <property type="protein sequence ID" value="CAF3872494.1"/>
    <property type="molecule type" value="Genomic_DNA"/>
</dbReference>
<evidence type="ECO:0000313" key="4">
    <source>
        <dbReference type="EMBL" id="CAF3872494.1"/>
    </source>
</evidence>
<evidence type="ECO:0000313" key="3">
    <source>
        <dbReference type="EMBL" id="CAF1107521.1"/>
    </source>
</evidence>
<dbReference type="Pfam" id="PF01300">
    <property type="entry name" value="Sua5_yciO_yrdC"/>
    <property type="match status" value="1"/>
</dbReference>
<feature type="domain" description="YrdC-like" evidence="2">
    <location>
        <begin position="3"/>
        <end position="64"/>
    </location>
</feature>
<dbReference type="AlphaFoldDB" id="A0A8S2KW70"/>
<evidence type="ECO:0000259" key="2">
    <source>
        <dbReference type="Pfam" id="PF01300"/>
    </source>
</evidence>
<dbReference type="EMBL" id="CAJNOK010010148">
    <property type="protein sequence ID" value="CAF1107521.1"/>
    <property type="molecule type" value="Genomic_DNA"/>
</dbReference>
<dbReference type="GO" id="GO:0003725">
    <property type="term" value="F:double-stranded RNA binding"/>
    <property type="evidence" value="ECO:0007669"/>
    <property type="project" value="InterPro"/>
</dbReference>
<protein>
    <recommendedName>
        <fullName evidence="1">Threonylcarbamoyl-AMP synthase</fullName>
    </recommendedName>
</protein>
<accession>A0A8S2KW70</accession>
<dbReference type="InterPro" id="IPR017945">
    <property type="entry name" value="DHBP_synth_RibB-like_a/b_dom"/>
</dbReference>
<dbReference type="Proteomes" id="UP000677228">
    <property type="component" value="Unassembled WGS sequence"/>
</dbReference>
<reference evidence="4" key="1">
    <citation type="submission" date="2021-02" db="EMBL/GenBank/DDBJ databases">
        <authorList>
            <person name="Nowell W R."/>
        </authorList>
    </citation>
    <scope>NUCLEOTIDE SEQUENCE</scope>
</reference>
<organism evidence="4 5">
    <name type="scientific">Didymodactylos carnosus</name>
    <dbReference type="NCBI Taxonomy" id="1234261"/>
    <lineage>
        <taxon>Eukaryota</taxon>
        <taxon>Metazoa</taxon>
        <taxon>Spiralia</taxon>
        <taxon>Gnathifera</taxon>
        <taxon>Rotifera</taxon>
        <taxon>Eurotatoria</taxon>
        <taxon>Bdelloidea</taxon>
        <taxon>Philodinida</taxon>
        <taxon>Philodinidae</taxon>
        <taxon>Didymodactylos</taxon>
    </lineage>
</organism>
<evidence type="ECO:0000256" key="1">
    <source>
        <dbReference type="ARBA" id="ARBA00015492"/>
    </source>
</evidence>
<dbReference type="SUPFAM" id="SSF55821">
    <property type="entry name" value="YrdC/RibB"/>
    <property type="match status" value="1"/>
</dbReference>
<dbReference type="InterPro" id="IPR006070">
    <property type="entry name" value="Sua5-like_dom"/>
</dbReference>
<comment type="caution">
    <text evidence="4">The sequence shown here is derived from an EMBL/GenBank/DDBJ whole genome shotgun (WGS) entry which is preliminary data.</text>
</comment>
<proteinExistence type="predicted"/>
<evidence type="ECO:0000313" key="5">
    <source>
        <dbReference type="Proteomes" id="UP000682733"/>
    </source>
</evidence>
<dbReference type="Gene3D" id="3.90.870.10">
    <property type="entry name" value="DHBP synthase"/>
    <property type="match status" value="1"/>
</dbReference>
<name>A0A8S2KW70_9BILA</name>
<gene>
    <name evidence="3" type="ORF">OVA965_LOCUS19599</name>
    <name evidence="4" type="ORF">TMI583_LOCUS19696</name>
</gene>
<dbReference type="Proteomes" id="UP000682733">
    <property type="component" value="Unassembled WGS sequence"/>
</dbReference>
<sequence>MIELAHRLNEPIALTSANIADSVSSLTINEFESLWPKIDLVIDDSLLTKDRTGPTIVDLSVKQQDHIQR</sequence>